<dbReference type="EMBL" id="BAAACZ010000005">
    <property type="protein sequence ID" value="GAA0453370.1"/>
    <property type="molecule type" value="Genomic_DNA"/>
</dbReference>
<feature type="transmembrane region" description="Helical" evidence="1">
    <location>
        <begin position="7"/>
        <end position="26"/>
    </location>
</feature>
<organism evidence="2 3">
    <name type="scientific">Alkalibacillus silvisoli</name>
    <dbReference type="NCBI Taxonomy" id="392823"/>
    <lineage>
        <taxon>Bacteria</taxon>
        <taxon>Bacillati</taxon>
        <taxon>Bacillota</taxon>
        <taxon>Bacilli</taxon>
        <taxon>Bacillales</taxon>
        <taxon>Bacillaceae</taxon>
        <taxon>Alkalibacillus</taxon>
    </lineage>
</organism>
<keyword evidence="1" id="KW-0472">Membrane</keyword>
<keyword evidence="1" id="KW-0812">Transmembrane</keyword>
<feature type="transmembrane region" description="Helical" evidence="1">
    <location>
        <begin position="38"/>
        <end position="56"/>
    </location>
</feature>
<evidence type="ECO:0000256" key="1">
    <source>
        <dbReference type="SAM" id="Phobius"/>
    </source>
</evidence>
<accession>A0ABP3JH71</accession>
<dbReference type="RefSeq" id="WP_343781588.1">
    <property type="nucleotide sequence ID" value="NZ_BAAACZ010000005.1"/>
</dbReference>
<keyword evidence="1" id="KW-1133">Transmembrane helix</keyword>
<keyword evidence="3" id="KW-1185">Reference proteome</keyword>
<evidence type="ECO:0000313" key="3">
    <source>
        <dbReference type="Proteomes" id="UP001500740"/>
    </source>
</evidence>
<comment type="caution">
    <text evidence="2">The sequence shown here is derived from an EMBL/GenBank/DDBJ whole genome shotgun (WGS) entry which is preliminary data.</text>
</comment>
<evidence type="ECO:0000313" key="2">
    <source>
        <dbReference type="EMBL" id="GAA0453370.1"/>
    </source>
</evidence>
<dbReference type="Proteomes" id="UP001500740">
    <property type="component" value="Unassembled WGS sequence"/>
</dbReference>
<sequence>MNVSKLLYLIGVISLVSLVLYFLFYAHLYTHSDLIEAYAFFGIAVATYFVFVFIYNKGNIGKLLSLVGLVLIAVFAGVLFIQQV</sequence>
<evidence type="ECO:0008006" key="4">
    <source>
        <dbReference type="Google" id="ProtNLM"/>
    </source>
</evidence>
<name>A0ABP3JH71_9BACI</name>
<reference evidence="3" key="1">
    <citation type="journal article" date="2019" name="Int. J. Syst. Evol. Microbiol.">
        <title>The Global Catalogue of Microorganisms (GCM) 10K type strain sequencing project: providing services to taxonomists for standard genome sequencing and annotation.</title>
        <authorList>
            <consortium name="The Broad Institute Genomics Platform"/>
            <consortium name="The Broad Institute Genome Sequencing Center for Infectious Disease"/>
            <person name="Wu L."/>
            <person name="Ma J."/>
        </authorList>
    </citation>
    <scope>NUCLEOTIDE SEQUENCE [LARGE SCALE GENOMIC DNA]</scope>
    <source>
        <strain evidence="3">JCM 14193</strain>
    </source>
</reference>
<proteinExistence type="predicted"/>
<gene>
    <name evidence="2" type="ORF">GCM10008935_05110</name>
</gene>
<feature type="transmembrane region" description="Helical" evidence="1">
    <location>
        <begin position="63"/>
        <end position="81"/>
    </location>
</feature>
<protein>
    <recommendedName>
        <fullName evidence="4">DUF3953 domain-containing protein</fullName>
    </recommendedName>
</protein>